<dbReference type="RefSeq" id="WP_345694184.1">
    <property type="nucleotide sequence ID" value="NZ_BAABIT010000001.1"/>
</dbReference>
<gene>
    <name evidence="1" type="ORF">ACFPM3_06700</name>
</gene>
<proteinExistence type="predicted"/>
<sequence>MPIENQGVSFEESNREAVEAAKLFLGQRSAAQAGADRLVLCPLRIGGLCEPVHA</sequence>
<organism evidence="1 2">
    <name type="scientific">Streptomyces coeruleoprunus</name>
    <dbReference type="NCBI Taxonomy" id="285563"/>
    <lineage>
        <taxon>Bacteria</taxon>
        <taxon>Bacillati</taxon>
        <taxon>Actinomycetota</taxon>
        <taxon>Actinomycetes</taxon>
        <taxon>Kitasatosporales</taxon>
        <taxon>Streptomycetaceae</taxon>
        <taxon>Streptomyces</taxon>
    </lineage>
</organism>
<accession>A0ABV9XAQ2</accession>
<dbReference type="EMBL" id="JBHSJD010000002">
    <property type="protein sequence ID" value="MFC5021833.1"/>
    <property type="molecule type" value="Genomic_DNA"/>
</dbReference>
<keyword evidence="2" id="KW-1185">Reference proteome</keyword>
<evidence type="ECO:0000313" key="2">
    <source>
        <dbReference type="Proteomes" id="UP001595829"/>
    </source>
</evidence>
<evidence type="ECO:0000313" key="1">
    <source>
        <dbReference type="EMBL" id="MFC5021833.1"/>
    </source>
</evidence>
<protein>
    <submittedName>
        <fullName evidence="1">Uncharacterized protein</fullName>
    </submittedName>
</protein>
<name>A0ABV9XAQ2_9ACTN</name>
<dbReference type="Proteomes" id="UP001595829">
    <property type="component" value="Unassembled WGS sequence"/>
</dbReference>
<comment type="caution">
    <text evidence="1">The sequence shown here is derived from an EMBL/GenBank/DDBJ whole genome shotgun (WGS) entry which is preliminary data.</text>
</comment>
<reference evidence="2" key="1">
    <citation type="journal article" date="2019" name="Int. J. Syst. Evol. Microbiol.">
        <title>The Global Catalogue of Microorganisms (GCM) 10K type strain sequencing project: providing services to taxonomists for standard genome sequencing and annotation.</title>
        <authorList>
            <consortium name="The Broad Institute Genomics Platform"/>
            <consortium name="The Broad Institute Genome Sequencing Center for Infectious Disease"/>
            <person name="Wu L."/>
            <person name="Ma J."/>
        </authorList>
    </citation>
    <scope>NUCLEOTIDE SEQUENCE [LARGE SCALE GENOMIC DNA]</scope>
    <source>
        <strain evidence="2">CGMCC 4.1648</strain>
    </source>
</reference>